<gene>
    <name evidence="2" type="ORF">EDD63_11632</name>
</gene>
<reference evidence="2 3" key="1">
    <citation type="submission" date="2019-03" db="EMBL/GenBank/DDBJ databases">
        <title>Genomic Encyclopedia of Type Strains, Phase IV (KMG-IV): sequencing the most valuable type-strain genomes for metagenomic binning, comparative biology and taxonomic classification.</title>
        <authorList>
            <person name="Goeker M."/>
        </authorList>
    </citation>
    <scope>NUCLEOTIDE SEQUENCE [LARGE SCALE GENOMIC DNA]</scope>
    <source>
        <strain evidence="2 3">DSM 28867</strain>
    </source>
</reference>
<proteinExistence type="predicted"/>
<keyword evidence="1" id="KW-1133">Transmembrane helix</keyword>
<dbReference type="AlphaFoldDB" id="A0A4R7ZW91"/>
<feature type="transmembrane region" description="Helical" evidence="1">
    <location>
        <begin position="29"/>
        <end position="48"/>
    </location>
</feature>
<organism evidence="2 3">
    <name type="scientific">Breznakia blatticola</name>
    <dbReference type="NCBI Taxonomy" id="1754012"/>
    <lineage>
        <taxon>Bacteria</taxon>
        <taxon>Bacillati</taxon>
        <taxon>Bacillota</taxon>
        <taxon>Erysipelotrichia</taxon>
        <taxon>Erysipelotrichales</taxon>
        <taxon>Erysipelotrichaceae</taxon>
        <taxon>Breznakia</taxon>
    </lineage>
</organism>
<dbReference type="EMBL" id="SODD01000016">
    <property type="protein sequence ID" value="TDW19930.1"/>
    <property type="molecule type" value="Genomic_DNA"/>
</dbReference>
<comment type="caution">
    <text evidence="2">The sequence shown here is derived from an EMBL/GenBank/DDBJ whole genome shotgun (WGS) entry which is preliminary data.</text>
</comment>
<evidence type="ECO:0000256" key="1">
    <source>
        <dbReference type="SAM" id="Phobius"/>
    </source>
</evidence>
<name>A0A4R7ZW91_9FIRM</name>
<keyword evidence="3" id="KW-1185">Reference proteome</keyword>
<sequence length="75" mass="8434">MKKLMVGMGEVMMLVLMIINMSLNEAYLPLAYLGSLLVPVACLLVNILRELRNTNEKLDAIHTEQITDRVCGDKE</sequence>
<dbReference type="Proteomes" id="UP000294743">
    <property type="component" value="Unassembled WGS sequence"/>
</dbReference>
<accession>A0A4R7ZW91</accession>
<evidence type="ECO:0000313" key="2">
    <source>
        <dbReference type="EMBL" id="TDW19930.1"/>
    </source>
</evidence>
<protein>
    <submittedName>
        <fullName evidence="2">Uncharacterized protein</fullName>
    </submittedName>
</protein>
<keyword evidence="1" id="KW-0812">Transmembrane</keyword>
<keyword evidence="1" id="KW-0472">Membrane</keyword>
<dbReference type="RefSeq" id="WP_134169432.1">
    <property type="nucleotide sequence ID" value="NZ_SODD01000016.1"/>
</dbReference>
<evidence type="ECO:0000313" key="3">
    <source>
        <dbReference type="Proteomes" id="UP000294743"/>
    </source>
</evidence>